<gene>
    <name evidence="3" type="ORF">BXZ70DRAFT_493784</name>
</gene>
<feature type="transmembrane region" description="Helical" evidence="1">
    <location>
        <begin position="130"/>
        <end position="148"/>
    </location>
</feature>
<sequence>MPLNVYTESAAEVIAQTRDVSRSEMAAVAILTYDIMITFGDEVEMIWRRQWTFAKGMYIAARYIPWIFELALIAINADGTTGLFFSEPDCRRWIIVQGVILQLIISTVDIVLMTRVYALYNRNLRLMTGLGLLFLGEVAYMIYVLTVVTPRLVFNADCFVISSPKIFINYWIVSLIFETILFSLTLFKFGEAMWNGWGKRPVMKQFVRDGTWAYTLIFIAMLINSLFYKLVHSPLAGICFTWLLTVLSYAGSRLILNPRVRTLPSVNTQTTGIELDHLPPVSPISPATERSPVTPSTPTFLTAVSPGRSAQSKYKSSEDSLWRDGIEISVNVEVESGMV</sequence>
<feature type="domain" description="DUF6533" evidence="2">
    <location>
        <begin position="25"/>
        <end position="65"/>
    </location>
</feature>
<evidence type="ECO:0000259" key="2">
    <source>
        <dbReference type="Pfam" id="PF20151"/>
    </source>
</evidence>
<keyword evidence="1" id="KW-0812">Transmembrane</keyword>
<feature type="transmembrane region" description="Helical" evidence="1">
    <location>
        <begin position="95"/>
        <end position="118"/>
    </location>
</feature>
<name>A0A8K0UHD5_9AGAR</name>
<evidence type="ECO:0000256" key="1">
    <source>
        <dbReference type="SAM" id="Phobius"/>
    </source>
</evidence>
<keyword evidence="1" id="KW-0472">Membrane</keyword>
<dbReference type="Proteomes" id="UP000813824">
    <property type="component" value="Unassembled WGS sequence"/>
</dbReference>
<keyword evidence="1" id="KW-1133">Transmembrane helix</keyword>
<keyword evidence="4" id="KW-1185">Reference proteome</keyword>
<accession>A0A8K0UHD5</accession>
<dbReference type="Pfam" id="PF20151">
    <property type="entry name" value="DUF6533"/>
    <property type="match status" value="1"/>
</dbReference>
<reference evidence="3" key="1">
    <citation type="journal article" date="2021" name="New Phytol.">
        <title>Evolutionary innovations through gain and loss of genes in the ectomycorrhizal Boletales.</title>
        <authorList>
            <person name="Wu G."/>
            <person name="Miyauchi S."/>
            <person name="Morin E."/>
            <person name="Kuo A."/>
            <person name="Drula E."/>
            <person name="Varga T."/>
            <person name="Kohler A."/>
            <person name="Feng B."/>
            <person name="Cao Y."/>
            <person name="Lipzen A."/>
            <person name="Daum C."/>
            <person name="Hundley H."/>
            <person name="Pangilinan J."/>
            <person name="Johnson J."/>
            <person name="Barry K."/>
            <person name="LaButti K."/>
            <person name="Ng V."/>
            <person name="Ahrendt S."/>
            <person name="Min B."/>
            <person name="Choi I.G."/>
            <person name="Park H."/>
            <person name="Plett J.M."/>
            <person name="Magnuson J."/>
            <person name="Spatafora J.W."/>
            <person name="Nagy L.G."/>
            <person name="Henrissat B."/>
            <person name="Grigoriev I.V."/>
            <person name="Yang Z.L."/>
            <person name="Xu J."/>
            <person name="Martin F.M."/>
        </authorList>
    </citation>
    <scope>NUCLEOTIDE SEQUENCE</scope>
    <source>
        <strain evidence="3">KKN 215</strain>
    </source>
</reference>
<proteinExistence type="predicted"/>
<protein>
    <recommendedName>
        <fullName evidence="2">DUF6533 domain-containing protein</fullName>
    </recommendedName>
</protein>
<comment type="caution">
    <text evidence="3">The sequence shown here is derived from an EMBL/GenBank/DDBJ whole genome shotgun (WGS) entry which is preliminary data.</text>
</comment>
<feature type="transmembrane region" description="Helical" evidence="1">
    <location>
        <begin position="168"/>
        <end position="190"/>
    </location>
</feature>
<dbReference type="OrthoDB" id="2637653at2759"/>
<dbReference type="EMBL" id="JAEVFJ010000038">
    <property type="protein sequence ID" value="KAH8089867.1"/>
    <property type="molecule type" value="Genomic_DNA"/>
</dbReference>
<feature type="transmembrane region" description="Helical" evidence="1">
    <location>
        <begin position="234"/>
        <end position="256"/>
    </location>
</feature>
<organism evidence="3 4">
    <name type="scientific">Cristinia sonorae</name>
    <dbReference type="NCBI Taxonomy" id="1940300"/>
    <lineage>
        <taxon>Eukaryota</taxon>
        <taxon>Fungi</taxon>
        <taxon>Dikarya</taxon>
        <taxon>Basidiomycota</taxon>
        <taxon>Agaricomycotina</taxon>
        <taxon>Agaricomycetes</taxon>
        <taxon>Agaricomycetidae</taxon>
        <taxon>Agaricales</taxon>
        <taxon>Pleurotineae</taxon>
        <taxon>Stephanosporaceae</taxon>
        <taxon>Cristinia</taxon>
    </lineage>
</organism>
<dbReference type="AlphaFoldDB" id="A0A8K0UHD5"/>
<feature type="transmembrane region" description="Helical" evidence="1">
    <location>
        <begin position="56"/>
        <end position="75"/>
    </location>
</feature>
<evidence type="ECO:0000313" key="4">
    <source>
        <dbReference type="Proteomes" id="UP000813824"/>
    </source>
</evidence>
<dbReference type="InterPro" id="IPR045340">
    <property type="entry name" value="DUF6533"/>
</dbReference>
<feature type="transmembrane region" description="Helical" evidence="1">
    <location>
        <begin position="211"/>
        <end position="228"/>
    </location>
</feature>
<evidence type="ECO:0000313" key="3">
    <source>
        <dbReference type="EMBL" id="KAH8089867.1"/>
    </source>
</evidence>